<dbReference type="SUPFAM" id="SSF101386">
    <property type="entry name" value="all-alpha NTP pyrophosphatases"/>
    <property type="match status" value="2"/>
</dbReference>
<sequence>MNPNSAPNITTLATIMARLRNRDTGCPWDIEQDFGSIAPYTIEEAYEVADAIERADMDSLKDELGDLLLQVVFHSQMASERGIFDLQDVIDGICEKMTRRHPHIFGDGNAYDAKTVTDNWENIKAAERDAKADGSALAGVATALPALLRAQKIQKRAARTGFDWPDVEGATAKIYEEIQEVQAATSADELTDEIGDLLFAVVNMARFHDVDAESALKSANAKFERRFRAMEALSGARFAELSLTEKEELWQLVKSRESKAMSNDQGKSKT</sequence>
<comment type="caution">
    <text evidence="2">The sequence shown here is derived from an EMBL/GenBank/DDBJ whole genome shotgun (WGS) entry which is preliminary data.</text>
</comment>
<evidence type="ECO:0000313" key="2">
    <source>
        <dbReference type="EMBL" id="MVZ96928.1"/>
    </source>
</evidence>
<evidence type="ECO:0000259" key="1">
    <source>
        <dbReference type="Pfam" id="PF03819"/>
    </source>
</evidence>
<dbReference type="GO" id="GO:0047429">
    <property type="term" value="F:nucleoside triphosphate diphosphatase activity"/>
    <property type="evidence" value="ECO:0007669"/>
    <property type="project" value="UniProtKB-EC"/>
</dbReference>
<dbReference type="GO" id="GO:0046047">
    <property type="term" value="P:TTP catabolic process"/>
    <property type="evidence" value="ECO:0007669"/>
    <property type="project" value="TreeGrafter"/>
</dbReference>
<dbReference type="GO" id="GO:0046052">
    <property type="term" value="P:UTP catabolic process"/>
    <property type="evidence" value="ECO:0007669"/>
    <property type="project" value="TreeGrafter"/>
</dbReference>
<dbReference type="InterPro" id="IPR048011">
    <property type="entry name" value="NTP-PPase_MazG-like_C"/>
</dbReference>
<dbReference type="RefSeq" id="WP_160352866.1">
    <property type="nucleotide sequence ID" value="NZ_SDWJ01000001.1"/>
</dbReference>
<protein>
    <submittedName>
        <fullName evidence="2">Nucleoside triphosphate pyrophosphohydrolase</fullName>
        <ecNumber evidence="2">3.6.1.9</ecNumber>
    </submittedName>
</protein>
<feature type="domain" description="NTP pyrophosphohydrolase MazG-like" evidence="1">
    <location>
        <begin position="33"/>
        <end position="105"/>
    </location>
</feature>
<dbReference type="EMBL" id="SDWJ01000001">
    <property type="protein sequence ID" value="MVZ96928.1"/>
    <property type="molecule type" value="Genomic_DNA"/>
</dbReference>
<reference evidence="2 3" key="1">
    <citation type="submission" date="2019-01" db="EMBL/GenBank/DDBJ databases">
        <title>Sphingorhabdus lacus sp.nov., isolated from an oligotrophic freshwater lake.</title>
        <authorList>
            <person name="Park M."/>
        </authorList>
    </citation>
    <scope>NUCLEOTIDE SEQUENCE [LARGE SCALE GENOMIC DNA]</scope>
    <source>
        <strain evidence="2 3">IMCC26285</strain>
    </source>
</reference>
<dbReference type="InterPro" id="IPR048015">
    <property type="entry name" value="NTP-PPase_MazG-like_N"/>
</dbReference>
<keyword evidence="2" id="KW-0378">Hydrolase</keyword>
<dbReference type="Proteomes" id="UP000471147">
    <property type="component" value="Unassembled WGS sequence"/>
</dbReference>
<organism evidence="2 3">
    <name type="scientific">Sphingorhabdus profundilacus</name>
    <dbReference type="NCBI Taxonomy" id="2509718"/>
    <lineage>
        <taxon>Bacteria</taxon>
        <taxon>Pseudomonadati</taxon>
        <taxon>Pseudomonadota</taxon>
        <taxon>Alphaproteobacteria</taxon>
        <taxon>Sphingomonadales</taxon>
        <taxon>Sphingomonadaceae</taxon>
        <taxon>Sphingorhabdus</taxon>
    </lineage>
</organism>
<dbReference type="GO" id="GO:0006950">
    <property type="term" value="P:response to stress"/>
    <property type="evidence" value="ECO:0007669"/>
    <property type="project" value="UniProtKB-ARBA"/>
</dbReference>
<name>A0A6I4M383_9SPHN</name>
<dbReference type="GO" id="GO:0006203">
    <property type="term" value="P:dGTP catabolic process"/>
    <property type="evidence" value="ECO:0007669"/>
    <property type="project" value="TreeGrafter"/>
</dbReference>
<dbReference type="Gene3D" id="1.10.287.1080">
    <property type="entry name" value="MazG-like"/>
    <property type="match status" value="2"/>
</dbReference>
<dbReference type="AlphaFoldDB" id="A0A6I4M383"/>
<dbReference type="CDD" id="cd11528">
    <property type="entry name" value="NTP-PPase_MazG_Nterm"/>
    <property type="match status" value="1"/>
</dbReference>
<gene>
    <name evidence="2" type="ORF">EUU23_04310</name>
</gene>
<dbReference type="PANTHER" id="PTHR30522:SF0">
    <property type="entry name" value="NUCLEOSIDE TRIPHOSPHATE PYROPHOSPHOHYDROLASE"/>
    <property type="match status" value="1"/>
</dbReference>
<dbReference type="Pfam" id="PF03819">
    <property type="entry name" value="MazG"/>
    <property type="match status" value="2"/>
</dbReference>
<dbReference type="CDD" id="cd11529">
    <property type="entry name" value="NTP-PPase_MazG_Cterm"/>
    <property type="match status" value="1"/>
</dbReference>
<dbReference type="OrthoDB" id="9808939at2"/>
<dbReference type="InterPro" id="IPR011551">
    <property type="entry name" value="NTP_PyrPHydrolase_MazG"/>
</dbReference>
<dbReference type="InterPro" id="IPR004518">
    <property type="entry name" value="MazG-like_dom"/>
</dbReference>
<feature type="domain" description="NTP pyrophosphohydrolase MazG-like" evidence="1">
    <location>
        <begin position="172"/>
        <end position="226"/>
    </location>
</feature>
<dbReference type="NCBIfam" id="TIGR00444">
    <property type="entry name" value="mazG"/>
    <property type="match status" value="1"/>
</dbReference>
<dbReference type="FunFam" id="1.10.287.1080:FF:000001">
    <property type="entry name" value="Nucleoside triphosphate pyrophosphohydrolase"/>
    <property type="match status" value="1"/>
</dbReference>
<dbReference type="GO" id="GO:0046081">
    <property type="term" value="P:dUTP catabolic process"/>
    <property type="evidence" value="ECO:0007669"/>
    <property type="project" value="TreeGrafter"/>
</dbReference>
<dbReference type="PANTHER" id="PTHR30522">
    <property type="entry name" value="NUCLEOSIDE TRIPHOSPHATE PYROPHOSPHOHYDROLASE"/>
    <property type="match status" value="1"/>
</dbReference>
<accession>A0A6I4M383</accession>
<dbReference type="NCBIfam" id="NF007113">
    <property type="entry name" value="PRK09562.1"/>
    <property type="match status" value="1"/>
</dbReference>
<dbReference type="EC" id="3.6.1.9" evidence="2"/>
<dbReference type="GO" id="GO:0046076">
    <property type="term" value="P:dTTP catabolic process"/>
    <property type="evidence" value="ECO:0007669"/>
    <property type="project" value="TreeGrafter"/>
</dbReference>
<keyword evidence="3" id="KW-1185">Reference proteome</keyword>
<evidence type="ECO:0000313" key="3">
    <source>
        <dbReference type="Proteomes" id="UP000471147"/>
    </source>
</evidence>
<dbReference type="GO" id="GO:0046061">
    <property type="term" value="P:dATP catabolic process"/>
    <property type="evidence" value="ECO:0007669"/>
    <property type="project" value="TreeGrafter"/>
</dbReference>
<proteinExistence type="predicted"/>